<evidence type="ECO:0000313" key="3">
    <source>
        <dbReference type="Proteomes" id="UP001519343"/>
    </source>
</evidence>
<reference evidence="2 3" key="1">
    <citation type="submission" date="2021-03" db="EMBL/GenBank/DDBJ databases">
        <title>Genomic Encyclopedia of Type Strains, Phase IV (KMG-IV): sequencing the most valuable type-strain genomes for metagenomic binning, comparative biology and taxonomic classification.</title>
        <authorList>
            <person name="Goeker M."/>
        </authorList>
    </citation>
    <scope>NUCLEOTIDE SEQUENCE [LARGE SCALE GENOMIC DNA]</scope>
    <source>
        <strain evidence="2 3">DSM 24738</strain>
    </source>
</reference>
<dbReference type="InterPro" id="IPR002744">
    <property type="entry name" value="MIP18-like"/>
</dbReference>
<keyword evidence="3" id="KW-1185">Reference proteome</keyword>
<proteinExistence type="predicted"/>
<feature type="domain" description="MIP18 family-like" evidence="1">
    <location>
        <begin position="4"/>
        <end position="76"/>
    </location>
</feature>
<dbReference type="PANTHER" id="PTHR42831">
    <property type="entry name" value="FE-S PROTEIN MATURATION AUXILIARY FACTOR YITW"/>
    <property type="match status" value="1"/>
</dbReference>
<dbReference type="EMBL" id="JAGGKT010000007">
    <property type="protein sequence ID" value="MBP1932702.1"/>
    <property type="molecule type" value="Genomic_DNA"/>
</dbReference>
<dbReference type="PANTHER" id="PTHR42831:SF1">
    <property type="entry name" value="FE-S PROTEIN MATURATION AUXILIARY FACTOR YITW"/>
    <property type="match status" value="1"/>
</dbReference>
<dbReference type="InterPro" id="IPR052339">
    <property type="entry name" value="Fe-S_Maturation_MIP18"/>
</dbReference>
<dbReference type="Gene3D" id="3.30.300.130">
    <property type="entry name" value="Fe-S cluster assembly (FSCA)"/>
    <property type="match status" value="1"/>
</dbReference>
<gene>
    <name evidence="2" type="ORF">J2Z37_002710</name>
</gene>
<dbReference type="RefSeq" id="WP_209810733.1">
    <property type="nucleotide sequence ID" value="NZ_JAGGKT010000007.1"/>
</dbReference>
<dbReference type="Pfam" id="PF01883">
    <property type="entry name" value="FeS_assembly_P"/>
    <property type="match status" value="1"/>
</dbReference>
<accession>A0ABS4GQZ9</accession>
<evidence type="ECO:0000313" key="2">
    <source>
        <dbReference type="EMBL" id="MBP1932702.1"/>
    </source>
</evidence>
<dbReference type="Proteomes" id="UP001519343">
    <property type="component" value="Unassembled WGS sequence"/>
</dbReference>
<organism evidence="2 3">
    <name type="scientific">Ammoniphilus resinae</name>
    <dbReference type="NCBI Taxonomy" id="861532"/>
    <lineage>
        <taxon>Bacteria</taxon>
        <taxon>Bacillati</taxon>
        <taxon>Bacillota</taxon>
        <taxon>Bacilli</taxon>
        <taxon>Bacillales</taxon>
        <taxon>Paenibacillaceae</taxon>
        <taxon>Aneurinibacillus group</taxon>
        <taxon>Ammoniphilus</taxon>
    </lineage>
</organism>
<evidence type="ECO:0000259" key="1">
    <source>
        <dbReference type="Pfam" id="PF01883"/>
    </source>
</evidence>
<dbReference type="SUPFAM" id="SSF117916">
    <property type="entry name" value="Fe-S cluster assembly (FSCA) domain-like"/>
    <property type="match status" value="1"/>
</dbReference>
<comment type="caution">
    <text evidence="2">The sequence shown here is derived from an EMBL/GenBank/DDBJ whole genome shotgun (WGS) entry which is preliminary data.</text>
</comment>
<name>A0ABS4GQZ9_9BACL</name>
<sequence length="99" mass="11051">MITEEMVMQKLYEVYDPELGINIVDLGLVYDVLIEDDIVNATITLTTPGCPMHDSITAGARNAILQIEGVKRANVELTWTPAWNPEMMSERAKNMLGRA</sequence>
<protein>
    <submittedName>
        <fullName evidence="2">Metal-sulfur cluster biosynthetic enzyme</fullName>
    </submittedName>
</protein>
<dbReference type="InterPro" id="IPR034904">
    <property type="entry name" value="FSCA_dom_sf"/>
</dbReference>